<gene>
    <name evidence="1" type="ORF">D9Q98_010036</name>
</gene>
<keyword evidence="2" id="KW-1185">Reference proteome</keyword>
<dbReference type="OrthoDB" id="431485at2759"/>
<dbReference type="AlphaFoldDB" id="A0A9D4TNE6"/>
<accession>A0A9D4TNE6</accession>
<reference evidence="1" key="2">
    <citation type="submission" date="2020-11" db="EMBL/GenBank/DDBJ databases">
        <authorList>
            <person name="Cecchin M."/>
            <person name="Marcolungo L."/>
            <person name="Rossato M."/>
            <person name="Girolomoni L."/>
            <person name="Cosentino E."/>
            <person name="Cuine S."/>
            <person name="Li-Beisson Y."/>
            <person name="Delledonne M."/>
            <person name="Ballottari M."/>
        </authorList>
    </citation>
    <scope>NUCLEOTIDE SEQUENCE</scope>
    <source>
        <strain evidence="1">211/11P</strain>
        <tissue evidence="1">Whole cell</tissue>
    </source>
</reference>
<dbReference type="Proteomes" id="UP001055712">
    <property type="component" value="Unassembled WGS sequence"/>
</dbReference>
<protein>
    <submittedName>
        <fullName evidence="1">Uncharacterized protein</fullName>
    </submittedName>
</protein>
<comment type="caution">
    <text evidence="1">The sequence shown here is derived from an EMBL/GenBank/DDBJ whole genome shotgun (WGS) entry which is preliminary data.</text>
</comment>
<dbReference type="Gene3D" id="1.25.70.10">
    <property type="entry name" value="Transcription termination factor 3, mitochondrial"/>
    <property type="match status" value="1"/>
</dbReference>
<dbReference type="EMBL" id="SIDB01000008">
    <property type="protein sequence ID" value="KAI3429720.1"/>
    <property type="molecule type" value="Genomic_DNA"/>
</dbReference>
<dbReference type="InterPro" id="IPR038538">
    <property type="entry name" value="MTERF_sf"/>
</dbReference>
<sequence length="187" mass="20530">MLVRPVTGQLQPAPAATCRLLAVRWQPCGSSRRSLAAPQAVPEALEAVEQEQWVACSELVQQRCGLDADAADAALLKAFGWKGQGFWRQERVKQVPCQEQVTAVLDYLASLGISDAHDLGPLLTAFPEALGLHVQLMEENVSVLREKWYMKGNVLLNSIKRKPRALGNNIDCEGTCAGLCTRCWAQF</sequence>
<organism evidence="1 2">
    <name type="scientific">Chlorella vulgaris</name>
    <name type="common">Green alga</name>
    <dbReference type="NCBI Taxonomy" id="3077"/>
    <lineage>
        <taxon>Eukaryota</taxon>
        <taxon>Viridiplantae</taxon>
        <taxon>Chlorophyta</taxon>
        <taxon>core chlorophytes</taxon>
        <taxon>Trebouxiophyceae</taxon>
        <taxon>Chlorellales</taxon>
        <taxon>Chlorellaceae</taxon>
        <taxon>Chlorella clade</taxon>
        <taxon>Chlorella</taxon>
    </lineage>
</organism>
<evidence type="ECO:0000313" key="2">
    <source>
        <dbReference type="Proteomes" id="UP001055712"/>
    </source>
</evidence>
<reference evidence="1" key="1">
    <citation type="journal article" date="2019" name="Plant J.">
        <title>Chlorella vulgaris genome assembly and annotation reveals the molecular basis for metabolic acclimation to high light conditions.</title>
        <authorList>
            <person name="Cecchin M."/>
            <person name="Marcolungo L."/>
            <person name="Rossato M."/>
            <person name="Girolomoni L."/>
            <person name="Cosentino E."/>
            <person name="Cuine S."/>
            <person name="Li-Beisson Y."/>
            <person name="Delledonne M."/>
            <person name="Ballottari M."/>
        </authorList>
    </citation>
    <scope>NUCLEOTIDE SEQUENCE</scope>
    <source>
        <strain evidence="1">211/11P</strain>
    </source>
</reference>
<proteinExistence type="predicted"/>
<evidence type="ECO:0000313" key="1">
    <source>
        <dbReference type="EMBL" id="KAI3429720.1"/>
    </source>
</evidence>
<name>A0A9D4TNE6_CHLVU</name>